<gene>
    <name evidence="1" type="ORF">PVK06_042334</name>
</gene>
<dbReference type="EMBL" id="JARKNE010000012">
    <property type="protein sequence ID" value="KAK5774479.1"/>
    <property type="molecule type" value="Genomic_DNA"/>
</dbReference>
<protein>
    <recommendedName>
        <fullName evidence="3">Reverse transcriptase domain-containing protein</fullName>
    </recommendedName>
</protein>
<comment type="caution">
    <text evidence="1">The sequence shown here is derived from an EMBL/GenBank/DDBJ whole genome shotgun (WGS) entry which is preliminary data.</text>
</comment>
<evidence type="ECO:0000313" key="1">
    <source>
        <dbReference type="EMBL" id="KAK5774479.1"/>
    </source>
</evidence>
<dbReference type="Proteomes" id="UP001358586">
    <property type="component" value="Chromosome 12"/>
</dbReference>
<proteinExistence type="predicted"/>
<reference evidence="1 2" key="1">
    <citation type="submission" date="2023-03" db="EMBL/GenBank/DDBJ databases">
        <title>WGS of Gossypium arboreum.</title>
        <authorList>
            <person name="Yu D."/>
        </authorList>
    </citation>
    <scope>NUCLEOTIDE SEQUENCE [LARGE SCALE GENOMIC DNA]</scope>
    <source>
        <tissue evidence="1">Leaf</tissue>
    </source>
</reference>
<sequence>MKFWVVDRNLLNLGIKETASTSYLFFEDDFILFCHKGKQAMMLHQLLHFYRKYLGHRVNSQKTQRFFSHNTRVEIMDSNSNVIGFNKVDDLGIYFEMLFHKKGFRSKLSGWDAKGLSTG</sequence>
<organism evidence="1 2">
    <name type="scientific">Gossypium arboreum</name>
    <name type="common">Tree cotton</name>
    <name type="synonym">Gossypium nanking</name>
    <dbReference type="NCBI Taxonomy" id="29729"/>
    <lineage>
        <taxon>Eukaryota</taxon>
        <taxon>Viridiplantae</taxon>
        <taxon>Streptophyta</taxon>
        <taxon>Embryophyta</taxon>
        <taxon>Tracheophyta</taxon>
        <taxon>Spermatophyta</taxon>
        <taxon>Magnoliopsida</taxon>
        <taxon>eudicotyledons</taxon>
        <taxon>Gunneridae</taxon>
        <taxon>Pentapetalae</taxon>
        <taxon>rosids</taxon>
        <taxon>malvids</taxon>
        <taxon>Malvales</taxon>
        <taxon>Malvaceae</taxon>
        <taxon>Malvoideae</taxon>
        <taxon>Gossypium</taxon>
    </lineage>
</organism>
<evidence type="ECO:0000313" key="2">
    <source>
        <dbReference type="Proteomes" id="UP001358586"/>
    </source>
</evidence>
<name>A0ABR0MKF3_GOSAR</name>
<evidence type="ECO:0008006" key="3">
    <source>
        <dbReference type="Google" id="ProtNLM"/>
    </source>
</evidence>
<accession>A0ABR0MKF3</accession>
<keyword evidence="2" id="KW-1185">Reference proteome</keyword>